<accession>A0A9D9ENC4</accession>
<evidence type="ECO:0000313" key="3">
    <source>
        <dbReference type="Proteomes" id="UP000823616"/>
    </source>
</evidence>
<dbReference type="Gene3D" id="2.30.30.40">
    <property type="entry name" value="SH3 Domains"/>
    <property type="match status" value="1"/>
</dbReference>
<dbReference type="Pfam" id="PF01584">
    <property type="entry name" value="CheW"/>
    <property type="match status" value="1"/>
</dbReference>
<reference evidence="2" key="1">
    <citation type="submission" date="2020-10" db="EMBL/GenBank/DDBJ databases">
        <authorList>
            <person name="Gilroy R."/>
        </authorList>
    </citation>
    <scope>NUCLEOTIDE SEQUENCE</scope>
    <source>
        <strain evidence="2">B3-4054</strain>
    </source>
</reference>
<gene>
    <name evidence="2" type="ORF">IAA96_03150</name>
</gene>
<reference evidence="2" key="2">
    <citation type="journal article" date="2021" name="PeerJ">
        <title>Extensive microbial diversity within the chicken gut microbiome revealed by metagenomics and culture.</title>
        <authorList>
            <person name="Gilroy R."/>
            <person name="Ravi A."/>
            <person name="Getino M."/>
            <person name="Pursley I."/>
            <person name="Horton D.L."/>
            <person name="Alikhan N.F."/>
            <person name="Baker D."/>
            <person name="Gharbi K."/>
            <person name="Hall N."/>
            <person name="Watson M."/>
            <person name="Adriaenssens E.M."/>
            <person name="Foster-Nyarko E."/>
            <person name="Jarju S."/>
            <person name="Secka A."/>
            <person name="Antonio M."/>
            <person name="Oren A."/>
            <person name="Chaudhuri R.R."/>
            <person name="La Ragione R."/>
            <person name="Hildebrand F."/>
            <person name="Pallen M.J."/>
        </authorList>
    </citation>
    <scope>NUCLEOTIDE SEQUENCE</scope>
    <source>
        <strain evidence="2">B3-4054</strain>
    </source>
</reference>
<dbReference type="SMART" id="SM00260">
    <property type="entry name" value="CheW"/>
    <property type="match status" value="1"/>
</dbReference>
<name>A0A9D9ENC4_9SPIR</name>
<dbReference type="PANTHER" id="PTHR22617:SF23">
    <property type="entry name" value="CHEMOTAXIS PROTEIN CHEW"/>
    <property type="match status" value="1"/>
</dbReference>
<evidence type="ECO:0000259" key="1">
    <source>
        <dbReference type="PROSITE" id="PS50851"/>
    </source>
</evidence>
<dbReference type="InterPro" id="IPR002545">
    <property type="entry name" value="CheW-lke_dom"/>
</dbReference>
<sequence>MNGGFFDEEYFTFYLGSVMYATEVTNVKEVLHFEKLTRVPKSLPYLKGVMNIRNSVVTIIDLRVLFGIDGDDDIESLPIIVTEIGRGEEAPPMTLGIIADNVNVVTKLESVPSDGLSYGILENRRDFVKSVGKLNGQFVLILDLPVVLRSIEEEIRSLTEDGHIG</sequence>
<dbReference type="Gene3D" id="2.40.50.180">
    <property type="entry name" value="CheA-289, Domain 4"/>
    <property type="match status" value="1"/>
</dbReference>
<dbReference type="PANTHER" id="PTHR22617">
    <property type="entry name" value="CHEMOTAXIS SENSOR HISTIDINE KINASE-RELATED"/>
    <property type="match status" value="1"/>
</dbReference>
<comment type="caution">
    <text evidence="2">The sequence shown here is derived from an EMBL/GenBank/DDBJ whole genome shotgun (WGS) entry which is preliminary data.</text>
</comment>
<dbReference type="GO" id="GO:0005829">
    <property type="term" value="C:cytosol"/>
    <property type="evidence" value="ECO:0007669"/>
    <property type="project" value="TreeGrafter"/>
</dbReference>
<protein>
    <submittedName>
        <fullName evidence="2">Chemotaxis protein CheW</fullName>
    </submittedName>
</protein>
<proteinExistence type="predicted"/>
<organism evidence="2 3">
    <name type="scientific">Candidatus Avitreponema avistercoris</name>
    <dbReference type="NCBI Taxonomy" id="2840705"/>
    <lineage>
        <taxon>Bacteria</taxon>
        <taxon>Pseudomonadati</taxon>
        <taxon>Spirochaetota</taxon>
        <taxon>Spirochaetia</taxon>
        <taxon>Spirochaetales</taxon>
        <taxon>Candidatus Avitreponema</taxon>
    </lineage>
</organism>
<dbReference type="Proteomes" id="UP000823616">
    <property type="component" value="Unassembled WGS sequence"/>
</dbReference>
<dbReference type="EMBL" id="JADIMS010000052">
    <property type="protein sequence ID" value="MBO8450083.1"/>
    <property type="molecule type" value="Genomic_DNA"/>
</dbReference>
<dbReference type="InterPro" id="IPR036061">
    <property type="entry name" value="CheW-like_dom_sf"/>
</dbReference>
<evidence type="ECO:0000313" key="2">
    <source>
        <dbReference type="EMBL" id="MBO8450083.1"/>
    </source>
</evidence>
<dbReference type="SUPFAM" id="SSF50341">
    <property type="entry name" value="CheW-like"/>
    <property type="match status" value="1"/>
</dbReference>
<dbReference type="InterPro" id="IPR039315">
    <property type="entry name" value="CheW"/>
</dbReference>
<feature type="domain" description="CheW-like" evidence="1">
    <location>
        <begin position="7"/>
        <end position="153"/>
    </location>
</feature>
<dbReference type="GO" id="GO:0007165">
    <property type="term" value="P:signal transduction"/>
    <property type="evidence" value="ECO:0007669"/>
    <property type="project" value="InterPro"/>
</dbReference>
<dbReference type="AlphaFoldDB" id="A0A9D9ENC4"/>
<dbReference type="GO" id="GO:0006935">
    <property type="term" value="P:chemotaxis"/>
    <property type="evidence" value="ECO:0007669"/>
    <property type="project" value="InterPro"/>
</dbReference>
<dbReference type="PROSITE" id="PS50851">
    <property type="entry name" value="CHEW"/>
    <property type="match status" value="1"/>
</dbReference>